<keyword evidence="6 9" id="KW-0067">ATP-binding</keyword>
<dbReference type="InterPro" id="IPR051334">
    <property type="entry name" value="SRPK"/>
</dbReference>
<name>F8P908_SERL9</name>
<dbReference type="SUPFAM" id="SSF56112">
    <property type="entry name" value="Protein kinase-like (PK-like)"/>
    <property type="match status" value="1"/>
</dbReference>
<evidence type="ECO:0000256" key="8">
    <source>
        <dbReference type="ARBA" id="ARBA00048679"/>
    </source>
</evidence>
<evidence type="ECO:0000256" key="5">
    <source>
        <dbReference type="ARBA" id="ARBA00022777"/>
    </source>
</evidence>
<dbReference type="OrthoDB" id="5979581at2759"/>
<evidence type="ECO:0000259" key="10">
    <source>
        <dbReference type="PROSITE" id="PS50011"/>
    </source>
</evidence>
<dbReference type="PROSITE" id="PS50011">
    <property type="entry name" value="PROTEIN_KINASE_DOM"/>
    <property type="match status" value="1"/>
</dbReference>
<dbReference type="PANTHER" id="PTHR47634:SF9">
    <property type="entry name" value="PROTEIN KINASE DOMAIN-CONTAINING PROTEIN-RELATED"/>
    <property type="match status" value="1"/>
</dbReference>
<keyword evidence="5" id="KW-0418">Kinase</keyword>
<dbReference type="Pfam" id="PF00069">
    <property type="entry name" value="Pkinase"/>
    <property type="match status" value="1"/>
</dbReference>
<dbReference type="PANTHER" id="PTHR47634">
    <property type="entry name" value="PROTEIN KINASE DOMAIN-CONTAINING PROTEIN-RELATED"/>
    <property type="match status" value="1"/>
</dbReference>
<dbReference type="InterPro" id="IPR000719">
    <property type="entry name" value="Prot_kinase_dom"/>
</dbReference>
<dbReference type="GO" id="GO:0000245">
    <property type="term" value="P:spliceosomal complex assembly"/>
    <property type="evidence" value="ECO:0007669"/>
    <property type="project" value="TreeGrafter"/>
</dbReference>
<dbReference type="GO" id="GO:0005524">
    <property type="term" value="F:ATP binding"/>
    <property type="evidence" value="ECO:0007669"/>
    <property type="project" value="UniProtKB-UniRule"/>
</dbReference>
<reference evidence="11" key="1">
    <citation type="submission" date="2011-04" db="EMBL/GenBank/DDBJ databases">
        <title>Evolution of plant cell wall degrading machinery underlies the functional diversity of forest fungi.</title>
        <authorList>
            <consortium name="US DOE Joint Genome Institute (JGI-PGF)"/>
            <person name="Eastwood D.C."/>
            <person name="Floudas D."/>
            <person name="Binder M."/>
            <person name="Majcherczyk A."/>
            <person name="Schneider P."/>
            <person name="Aerts A."/>
            <person name="Asiegbu F.O."/>
            <person name="Baker S.E."/>
            <person name="Barry K."/>
            <person name="Bendiksby M."/>
            <person name="Blumentritt M."/>
            <person name="Coutinho P.M."/>
            <person name="Cullen D."/>
            <person name="Cullen D."/>
            <person name="Gathman A."/>
            <person name="Goodell B."/>
            <person name="Henrissat B."/>
            <person name="Ihrmark K."/>
            <person name="Kauserud H."/>
            <person name="Kohler A."/>
            <person name="LaButti K."/>
            <person name="Lapidus A."/>
            <person name="Lavin J.L."/>
            <person name="Lee Y.-H."/>
            <person name="Lindquist E."/>
            <person name="Lilly W."/>
            <person name="Lucas S."/>
            <person name="Morin E."/>
            <person name="Murat C."/>
            <person name="Oguiza J.A."/>
            <person name="Park J."/>
            <person name="Pisabarro A.G."/>
            <person name="Riley R."/>
            <person name="Rosling A."/>
            <person name="Salamov A."/>
            <person name="Schmidt O."/>
            <person name="Schmutz J."/>
            <person name="Skrede I."/>
            <person name="Stenlid J."/>
            <person name="Wiebenga A."/>
            <person name="Xie X."/>
            <person name="Kues U."/>
            <person name="Hibbett D.S."/>
            <person name="Hoffmeister D."/>
            <person name="Hogberg N."/>
            <person name="Martin F."/>
            <person name="Grigoriev I.V."/>
            <person name="Watkinson S.C."/>
        </authorList>
    </citation>
    <scope>NUCLEOTIDE SEQUENCE</scope>
    <source>
        <strain evidence="11">S7.9</strain>
    </source>
</reference>
<keyword evidence="2" id="KW-0723">Serine/threonine-protein kinase</keyword>
<proteinExistence type="predicted"/>
<gene>
    <name evidence="11" type="ORF">SERLADRAFT_442286</name>
</gene>
<dbReference type="RefSeq" id="XP_007322882.1">
    <property type="nucleotide sequence ID" value="XM_007322820.1"/>
</dbReference>
<dbReference type="HOGENOM" id="CLU_000288_81_13_1"/>
<dbReference type="Proteomes" id="UP000008064">
    <property type="component" value="Unassembled WGS sequence"/>
</dbReference>
<comment type="catalytic activity">
    <reaction evidence="8">
        <text>L-seryl-[protein] + ATP = O-phospho-L-seryl-[protein] + ADP + H(+)</text>
        <dbReference type="Rhea" id="RHEA:17989"/>
        <dbReference type="Rhea" id="RHEA-COMP:9863"/>
        <dbReference type="Rhea" id="RHEA-COMP:11604"/>
        <dbReference type="ChEBI" id="CHEBI:15378"/>
        <dbReference type="ChEBI" id="CHEBI:29999"/>
        <dbReference type="ChEBI" id="CHEBI:30616"/>
        <dbReference type="ChEBI" id="CHEBI:83421"/>
        <dbReference type="ChEBI" id="CHEBI:456216"/>
        <dbReference type="EC" id="2.7.11.1"/>
    </reaction>
</comment>
<dbReference type="GO" id="GO:0004674">
    <property type="term" value="F:protein serine/threonine kinase activity"/>
    <property type="evidence" value="ECO:0007669"/>
    <property type="project" value="UniProtKB-KW"/>
</dbReference>
<accession>F8P908</accession>
<evidence type="ECO:0000256" key="9">
    <source>
        <dbReference type="PROSITE-ProRule" id="PRU10141"/>
    </source>
</evidence>
<keyword evidence="3" id="KW-0808">Transferase</keyword>
<evidence type="ECO:0000256" key="3">
    <source>
        <dbReference type="ARBA" id="ARBA00022679"/>
    </source>
</evidence>
<dbReference type="Gene3D" id="1.10.510.10">
    <property type="entry name" value="Transferase(Phosphotransferase) domain 1"/>
    <property type="match status" value="1"/>
</dbReference>
<protein>
    <recommendedName>
        <fullName evidence="1">non-specific serine/threonine protein kinase</fullName>
        <ecNumber evidence="1">2.7.11.1</ecNumber>
    </recommendedName>
</protein>
<evidence type="ECO:0000313" key="11">
    <source>
        <dbReference type="EMBL" id="EGO20137.1"/>
    </source>
</evidence>
<dbReference type="AlphaFoldDB" id="F8P908"/>
<dbReference type="Gene3D" id="3.30.200.20">
    <property type="entry name" value="Phosphorylase Kinase, domain 1"/>
    <property type="match status" value="1"/>
</dbReference>
<evidence type="ECO:0000256" key="7">
    <source>
        <dbReference type="ARBA" id="ARBA00047899"/>
    </source>
</evidence>
<feature type="binding site" evidence="9">
    <location>
        <position position="74"/>
    </location>
    <ligand>
        <name>ATP</name>
        <dbReference type="ChEBI" id="CHEBI:30616"/>
    </ligand>
</feature>
<dbReference type="PROSITE" id="PS00107">
    <property type="entry name" value="PROTEIN_KINASE_ATP"/>
    <property type="match status" value="1"/>
</dbReference>
<dbReference type="EMBL" id="GL945441">
    <property type="protein sequence ID" value="EGO20137.1"/>
    <property type="molecule type" value="Genomic_DNA"/>
</dbReference>
<dbReference type="GO" id="GO:0050684">
    <property type="term" value="P:regulation of mRNA processing"/>
    <property type="evidence" value="ECO:0007669"/>
    <property type="project" value="TreeGrafter"/>
</dbReference>
<dbReference type="EC" id="2.7.11.1" evidence="1"/>
<evidence type="ECO:0000256" key="6">
    <source>
        <dbReference type="ARBA" id="ARBA00022840"/>
    </source>
</evidence>
<keyword evidence="4 9" id="KW-0547">Nucleotide-binding</keyword>
<comment type="catalytic activity">
    <reaction evidence="7">
        <text>L-threonyl-[protein] + ATP = O-phospho-L-threonyl-[protein] + ADP + H(+)</text>
        <dbReference type="Rhea" id="RHEA:46608"/>
        <dbReference type="Rhea" id="RHEA-COMP:11060"/>
        <dbReference type="Rhea" id="RHEA-COMP:11605"/>
        <dbReference type="ChEBI" id="CHEBI:15378"/>
        <dbReference type="ChEBI" id="CHEBI:30013"/>
        <dbReference type="ChEBI" id="CHEBI:30616"/>
        <dbReference type="ChEBI" id="CHEBI:61977"/>
        <dbReference type="ChEBI" id="CHEBI:456216"/>
        <dbReference type="EC" id="2.7.11.1"/>
    </reaction>
</comment>
<dbReference type="KEGG" id="sla:SERLADRAFT_442286"/>
<dbReference type="InterPro" id="IPR011009">
    <property type="entry name" value="Kinase-like_dom_sf"/>
</dbReference>
<dbReference type="InterPro" id="IPR017441">
    <property type="entry name" value="Protein_kinase_ATP_BS"/>
</dbReference>
<organism>
    <name type="scientific">Serpula lacrymans var. lacrymans (strain S7.9)</name>
    <name type="common">Dry rot fungus</name>
    <dbReference type="NCBI Taxonomy" id="578457"/>
    <lineage>
        <taxon>Eukaryota</taxon>
        <taxon>Fungi</taxon>
        <taxon>Dikarya</taxon>
        <taxon>Basidiomycota</taxon>
        <taxon>Agaricomycotina</taxon>
        <taxon>Agaricomycetes</taxon>
        <taxon>Agaricomycetidae</taxon>
        <taxon>Boletales</taxon>
        <taxon>Coniophorineae</taxon>
        <taxon>Serpulaceae</taxon>
        <taxon>Serpula</taxon>
    </lineage>
</organism>
<evidence type="ECO:0000256" key="4">
    <source>
        <dbReference type="ARBA" id="ARBA00022741"/>
    </source>
</evidence>
<feature type="domain" description="Protein kinase" evidence="10">
    <location>
        <begin position="40"/>
        <end position="343"/>
    </location>
</feature>
<evidence type="ECO:0000256" key="2">
    <source>
        <dbReference type="ARBA" id="ARBA00022527"/>
    </source>
</evidence>
<evidence type="ECO:0000256" key="1">
    <source>
        <dbReference type="ARBA" id="ARBA00012513"/>
    </source>
</evidence>
<dbReference type="GeneID" id="18815701"/>
<sequence>MPSSTSSILVIRPNVPEPARRYEPGGYHPVNVGEIYNQRYQVVRQLGWGQYSTVWLVQDTRDGRPAAMKVLVGKLTNDKSGWDEVGILKTILSVQGPNGAHICLITEPMGPTVLYIYECVSRAMPLSLVKRISKHVLHALQYIHEECGLVHTGDNIFMTTPSAMESASVELHEDDFVSTIFKLADFGAANKISNRYAAIIQPEALRAPEVIIGAEWDTTADIWNFGCLMYEFARGAKLFDPSWDCEVSGMNSAQTHLAQMVGLLGEIPSTLLEKGKRSELYFDAQGRLLRSGAYFITLEELLQRTDHHSPEDVSLTADFLSQALRIDPQKRWSASQLLQHRWLSNTDQRTNKTSPSTIMDSITSTLADAGDSRLLCPTEFAAIFPKQIISHMRPNQTAKAGLINARTIRRIKEL</sequence>